<feature type="transmembrane region" description="Helical" evidence="2">
    <location>
        <begin position="185"/>
        <end position="203"/>
    </location>
</feature>
<evidence type="ECO:0000256" key="2">
    <source>
        <dbReference type="SAM" id="Phobius"/>
    </source>
</evidence>
<sequence>MMTMSTSRKKKTSISRRKKQSSRSAPILILCIDRDDDLGEKTNLRSPIIGLKNCQNAGMKLAISDPEEADANAIFGAIKTYNELTRSGRKCEVAIVTGYHSGGFKSDDKMRKQIQALVNKTKIIDAIIVSDDSDESNIIPLVQDIISINSIQRIVIKHSGALEETYAVLGRYLNMLIFDQRYSKFALGIPGLLFLSWAFLALFNLLEQAITVTLAILGVAFVIRGFDLDRLTRSLPKLELTSYVRLFSSVAGSLVLIIGLFLGASEISNSVSTNQAFSSPSNLISSAPELIGVFANESLFLLWIGFGLFISGDLLSNWIIEKKRRVIRGVILLLTLIFLFLPILQFSRLLIGEGDTFTFIASLIFGLAGSFTSVIVLYQRYIRLPRSRRK</sequence>
<keyword evidence="2" id="KW-0812">Transmembrane</keyword>
<feature type="region of interest" description="Disordered" evidence="1">
    <location>
        <begin position="1"/>
        <end position="21"/>
    </location>
</feature>
<dbReference type="InterPro" id="IPR007254">
    <property type="entry name" value="DUF373"/>
</dbReference>
<protein>
    <submittedName>
        <fullName evidence="3">Putative membrane protein</fullName>
    </submittedName>
</protein>
<feature type="compositionally biased region" description="Basic residues" evidence="1">
    <location>
        <begin position="7"/>
        <end position="21"/>
    </location>
</feature>
<evidence type="ECO:0000313" key="3">
    <source>
        <dbReference type="EMBL" id="AIE95905.1"/>
    </source>
</evidence>
<dbReference type="PANTHER" id="PTHR38815:SF1">
    <property type="entry name" value="DUF373 FAMILY PROTEIN"/>
    <property type="match status" value="1"/>
</dbReference>
<name>A0A075FW37_9ARCH</name>
<keyword evidence="2" id="KW-0472">Membrane</keyword>
<keyword evidence="2" id="KW-1133">Transmembrane helix</keyword>
<dbReference type="PANTHER" id="PTHR38815">
    <property type="entry name" value="HYPOTHETICAL MEMBRANE PROTEIN, CONSERVED, DUF373 FAMILY"/>
    <property type="match status" value="1"/>
</dbReference>
<dbReference type="Pfam" id="PF04123">
    <property type="entry name" value="DUF373"/>
    <property type="match status" value="1"/>
</dbReference>
<evidence type="ECO:0000256" key="1">
    <source>
        <dbReference type="SAM" id="MobiDB-lite"/>
    </source>
</evidence>
<reference evidence="3" key="1">
    <citation type="journal article" date="2014" name="Genome Biol. Evol.">
        <title>Pangenome evidence for extensive interdomain horizontal transfer affecting lineage core and shell genes in uncultured planktonic thaumarchaeota and euryarchaeota.</title>
        <authorList>
            <person name="Deschamps P."/>
            <person name="Zivanovic Y."/>
            <person name="Moreira D."/>
            <person name="Rodriguez-Valera F."/>
            <person name="Lopez-Garcia P."/>
        </authorList>
    </citation>
    <scope>NUCLEOTIDE SEQUENCE</scope>
</reference>
<feature type="transmembrane region" description="Helical" evidence="2">
    <location>
        <begin position="331"/>
        <end position="351"/>
    </location>
</feature>
<accession>A0A075FW37</accession>
<feature type="transmembrane region" description="Helical" evidence="2">
    <location>
        <begin position="246"/>
        <end position="264"/>
    </location>
</feature>
<feature type="transmembrane region" description="Helical" evidence="2">
    <location>
        <begin position="209"/>
        <end position="226"/>
    </location>
</feature>
<organism evidence="3">
    <name type="scientific">uncultured marine thaumarchaeote AD1000_71_A04</name>
    <dbReference type="NCBI Taxonomy" id="1455935"/>
    <lineage>
        <taxon>Archaea</taxon>
        <taxon>Nitrososphaerota</taxon>
        <taxon>environmental samples</taxon>
    </lineage>
</organism>
<dbReference type="AlphaFoldDB" id="A0A075FW37"/>
<dbReference type="EMBL" id="KF900464">
    <property type="protein sequence ID" value="AIE95905.1"/>
    <property type="molecule type" value="Genomic_DNA"/>
</dbReference>
<proteinExistence type="predicted"/>
<feature type="transmembrane region" description="Helical" evidence="2">
    <location>
        <begin position="300"/>
        <end position="319"/>
    </location>
</feature>
<feature type="transmembrane region" description="Helical" evidence="2">
    <location>
        <begin position="357"/>
        <end position="378"/>
    </location>
</feature>